<dbReference type="EMBL" id="HBIW01014268">
    <property type="protein sequence ID" value="CAE0696836.1"/>
    <property type="molecule type" value="Transcribed_RNA"/>
</dbReference>
<evidence type="ECO:0000313" key="9">
    <source>
        <dbReference type="EMBL" id="CAE0696836.1"/>
    </source>
</evidence>
<dbReference type="PROSITE" id="PS50237">
    <property type="entry name" value="HECT"/>
    <property type="match status" value="1"/>
</dbReference>
<keyword evidence="4" id="KW-0808">Transferase</keyword>
<evidence type="ECO:0000256" key="7">
    <source>
        <dbReference type="SAM" id="MobiDB-lite"/>
    </source>
</evidence>
<dbReference type="SUPFAM" id="SSF56204">
    <property type="entry name" value="Hect, E3 ligase catalytic domain"/>
    <property type="match status" value="1"/>
</dbReference>
<name>A0A7S3ZXI0_9STRA</name>
<dbReference type="PANTHER" id="PTHR11254">
    <property type="entry name" value="HECT DOMAIN UBIQUITIN-PROTEIN LIGASE"/>
    <property type="match status" value="1"/>
</dbReference>
<dbReference type="EMBL" id="CAKKNE010000003">
    <property type="protein sequence ID" value="CAH0372357.1"/>
    <property type="molecule type" value="Genomic_DNA"/>
</dbReference>
<proteinExistence type="predicted"/>
<keyword evidence="11" id="KW-1185">Reference proteome</keyword>
<evidence type="ECO:0000259" key="8">
    <source>
        <dbReference type="PROSITE" id="PS50237"/>
    </source>
</evidence>
<feature type="domain" description="HECT" evidence="8">
    <location>
        <begin position="296"/>
        <end position="632"/>
    </location>
</feature>
<feature type="region of interest" description="Disordered" evidence="7">
    <location>
        <begin position="99"/>
        <end position="132"/>
    </location>
</feature>
<gene>
    <name evidence="9" type="ORF">PCAL00307_LOCUS12272</name>
    <name evidence="10" type="ORF">PECAL_3P23460</name>
</gene>
<sequence length="632" mass="69536">MGCCPSKNTTDVPPVQLEPQLELEALLAEAVRAGLLDRRSAAETRRRVETGEVHVTEVTTTWREILGLDAADHAAADARERAWRARGARSLRNRVRSRSLVASAHDDMSSEDTASVESREDSSSDSDEEDTIGRTRDVRRLSFLRRLTRGSARFDNTEAGWVECKVVACGQFGLGVLQDDGVTPLQNSPRLQAGDVVPGLVEDCQGDLLRIRLPDGREGLAPRQRMEDDRLRILIAPRASVPDRPERSSADLSQKLATLREACASLAIPWSRGHVDVKCKRSAVAETALAIASSRPARDFRKTWRFELTGERGMDAGGVARECWAHVAEGVFADESRWRLAATDDVALQIRPQTDAAETKRYYRSCGRLVAKALFDGQVLPQCRLARPLLKHILALPVTFDDLELVDAALYRSCRAVVDEPNAERLCLTFTFRDRDGGETVELGPNGSERDVTDANKDEYIARLFRHAVLEQIARPLAAFLRGFYDVVPLACLSAAALDASDLELAIAGLDHVDVDDWKSHTTYSEGYSATHASIKHFWAYVDSLQLERRAKLLQYVTGTSRVPAGGFSRLQGRDGDAKAFELRLRAGGDAELPCAHTCFNRLDLPAYSSLAKVGAVFDALLAGDVLGFSDD</sequence>
<dbReference type="SMART" id="SM00119">
    <property type="entry name" value="HECTc"/>
    <property type="match status" value="1"/>
</dbReference>
<accession>A0A7S3ZXI0</accession>
<dbReference type="GO" id="GO:0061630">
    <property type="term" value="F:ubiquitin protein ligase activity"/>
    <property type="evidence" value="ECO:0007669"/>
    <property type="project" value="UniProtKB-EC"/>
</dbReference>
<organism evidence="9">
    <name type="scientific">Pelagomonas calceolata</name>
    <dbReference type="NCBI Taxonomy" id="35677"/>
    <lineage>
        <taxon>Eukaryota</taxon>
        <taxon>Sar</taxon>
        <taxon>Stramenopiles</taxon>
        <taxon>Ochrophyta</taxon>
        <taxon>Pelagophyceae</taxon>
        <taxon>Pelagomonadales</taxon>
        <taxon>Pelagomonadaceae</taxon>
        <taxon>Pelagomonas</taxon>
    </lineage>
</organism>
<dbReference type="InterPro" id="IPR000569">
    <property type="entry name" value="HECT_dom"/>
</dbReference>
<evidence type="ECO:0000256" key="6">
    <source>
        <dbReference type="PROSITE-ProRule" id="PRU00104"/>
    </source>
</evidence>
<dbReference type="GO" id="GO:0016567">
    <property type="term" value="P:protein ubiquitination"/>
    <property type="evidence" value="ECO:0007669"/>
    <property type="project" value="TreeGrafter"/>
</dbReference>
<reference evidence="9" key="1">
    <citation type="submission" date="2021-01" db="EMBL/GenBank/DDBJ databases">
        <authorList>
            <person name="Corre E."/>
            <person name="Pelletier E."/>
            <person name="Niang G."/>
            <person name="Scheremetjew M."/>
            <person name="Finn R."/>
            <person name="Kale V."/>
            <person name="Holt S."/>
            <person name="Cochrane G."/>
            <person name="Meng A."/>
            <person name="Brown T."/>
            <person name="Cohen L."/>
        </authorList>
    </citation>
    <scope>NUCLEOTIDE SEQUENCE</scope>
    <source>
        <strain evidence="9">CCMP1756</strain>
    </source>
</reference>
<dbReference type="PANTHER" id="PTHR11254:SF440">
    <property type="entry name" value="E3 UBIQUITIN-PROTEIN LIGASE NEDD-4"/>
    <property type="match status" value="1"/>
</dbReference>
<protein>
    <recommendedName>
        <fullName evidence="3">HECT-type E3 ubiquitin transferase</fullName>
        <ecNumber evidence="3">2.3.2.26</ecNumber>
    </recommendedName>
</protein>
<comment type="pathway">
    <text evidence="2">Protein modification; protein ubiquitination.</text>
</comment>
<dbReference type="InterPro" id="IPR035983">
    <property type="entry name" value="Hect_E3_ubiquitin_ligase"/>
</dbReference>
<dbReference type="GO" id="GO:0005737">
    <property type="term" value="C:cytoplasm"/>
    <property type="evidence" value="ECO:0007669"/>
    <property type="project" value="TreeGrafter"/>
</dbReference>
<evidence type="ECO:0000313" key="10">
    <source>
        <dbReference type="EMBL" id="CAH0372357.1"/>
    </source>
</evidence>
<evidence type="ECO:0000256" key="3">
    <source>
        <dbReference type="ARBA" id="ARBA00012485"/>
    </source>
</evidence>
<dbReference type="GO" id="GO:0006511">
    <property type="term" value="P:ubiquitin-dependent protein catabolic process"/>
    <property type="evidence" value="ECO:0007669"/>
    <property type="project" value="TreeGrafter"/>
</dbReference>
<dbReference type="FunFam" id="3.30.2410.10:FF:000009">
    <property type="entry name" value="Probable E3 ubiquitin-protein ligase HECTD2"/>
    <property type="match status" value="1"/>
</dbReference>
<dbReference type="Proteomes" id="UP000789595">
    <property type="component" value="Unassembled WGS sequence"/>
</dbReference>
<dbReference type="EC" id="2.3.2.26" evidence="3"/>
<dbReference type="OrthoDB" id="239701at2759"/>
<evidence type="ECO:0000256" key="1">
    <source>
        <dbReference type="ARBA" id="ARBA00000885"/>
    </source>
</evidence>
<dbReference type="Gene3D" id="3.30.2410.10">
    <property type="entry name" value="Hect, E3 ligase catalytic domain"/>
    <property type="match status" value="1"/>
</dbReference>
<evidence type="ECO:0000256" key="2">
    <source>
        <dbReference type="ARBA" id="ARBA00004906"/>
    </source>
</evidence>
<dbReference type="Gene3D" id="3.90.1750.10">
    <property type="entry name" value="Hect, E3 ligase catalytic domains"/>
    <property type="match status" value="1"/>
</dbReference>
<keyword evidence="5 6" id="KW-0833">Ubl conjugation pathway</keyword>
<comment type="catalytic activity">
    <reaction evidence="1">
        <text>S-ubiquitinyl-[E2 ubiquitin-conjugating enzyme]-L-cysteine + [acceptor protein]-L-lysine = [E2 ubiquitin-conjugating enzyme]-L-cysteine + N(6)-ubiquitinyl-[acceptor protein]-L-lysine.</text>
        <dbReference type="EC" id="2.3.2.26"/>
    </reaction>
</comment>
<feature type="active site" description="Glycyl thioester intermediate" evidence="6">
    <location>
        <position position="599"/>
    </location>
</feature>
<dbReference type="Gene3D" id="3.30.2160.10">
    <property type="entry name" value="Hect, E3 ligase catalytic domain"/>
    <property type="match status" value="1"/>
</dbReference>
<dbReference type="AlphaFoldDB" id="A0A7S3ZXI0"/>
<reference evidence="10" key="2">
    <citation type="submission" date="2021-11" db="EMBL/GenBank/DDBJ databases">
        <authorList>
            <consortium name="Genoscope - CEA"/>
            <person name="William W."/>
        </authorList>
    </citation>
    <scope>NUCLEOTIDE SEQUENCE</scope>
</reference>
<evidence type="ECO:0000256" key="4">
    <source>
        <dbReference type="ARBA" id="ARBA00022679"/>
    </source>
</evidence>
<dbReference type="InterPro" id="IPR050409">
    <property type="entry name" value="E3_ubiq-protein_ligase"/>
</dbReference>
<evidence type="ECO:0000256" key="5">
    <source>
        <dbReference type="ARBA" id="ARBA00022786"/>
    </source>
</evidence>
<evidence type="ECO:0000313" key="11">
    <source>
        <dbReference type="Proteomes" id="UP000789595"/>
    </source>
</evidence>
<dbReference type="Pfam" id="PF00632">
    <property type="entry name" value="HECT"/>
    <property type="match status" value="1"/>
</dbReference>